<feature type="domain" description="PH" evidence="2">
    <location>
        <begin position="208"/>
        <end position="240"/>
    </location>
</feature>
<proteinExistence type="predicted"/>
<dbReference type="CDD" id="cd00821">
    <property type="entry name" value="PH"/>
    <property type="match status" value="1"/>
</dbReference>
<accession>A0A9J6C7D9</accession>
<dbReference type="InterPro" id="IPR011993">
    <property type="entry name" value="PH-like_dom_sf"/>
</dbReference>
<gene>
    <name evidence="3" type="ORF">PVAND_007675</name>
</gene>
<evidence type="ECO:0000313" key="3">
    <source>
        <dbReference type="EMBL" id="KAG5677962.1"/>
    </source>
</evidence>
<dbReference type="Gene3D" id="2.30.29.30">
    <property type="entry name" value="Pleckstrin-homology domain (PH domain)/Phosphotyrosine-binding domain (PTB)"/>
    <property type="match status" value="1"/>
</dbReference>
<dbReference type="Proteomes" id="UP001107558">
    <property type="component" value="Chromosome 2"/>
</dbReference>
<feature type="region of interest" description="Disordered" evidence="1">
    <location>
        <begin position="426"/>
        <end position="454"/>
    </location>
</feature>
<name>A0A9J6C7D9_POLVA</name>
<comment type="caution">
    <text evidence="3">The sequence shown here is derived from an EMBL/GenBank/DDBJ whole genome shotgun (WGS) entry which is preliminary data.</text>
</comment>
<dbReference type="AlphaFoldDB" id="A0A9J6C7D9"/>
<dbReference type="InterPro" id="IPR001849">
    <property type="entry name" value="PH_domain"/>
</dbReference>
<keyword evidence="4" id="KW-1185">Reference proteome</keyword>
<feature type="compositionally biased region" description="Basic and acidic residues" evidence="1">
    <location>
        <begin position="318"/>
        <end position="330"/>
    </location>
</feature>
<dbReference type="SMART" id="SM00233">
    <property type="entry name" value="PH"/>
    <property type="match status" value="1"/>
</dbReference>
<evidence type="ECO:0000256" key="1">
    <source>
        <dbReference type="SAM" id="MobiDB-lite"/>
    </source>
</evidence>
<feature type="region of interest" description="Disordered" evidence="1">
    <location>
        <begin position="257"/>
        <end position="339"/>
    </location>
</feature>
<feature type="compositionally biased region" description="Basic residues" evidence="1">
    <location>
        <begin position="426"/>
        <end position="435"/>
    </location>
</feature>
<feature type="compositionally biased region" description="Acidic residues" evidence="1">
    <location>
        <begin position="439"/>
        <end position="449"/>
    </location>
</feature>
<dbReference type="SUPFAM" id="SSF50729">
    <property type="entry name" value="PH domain-like"/>
    <property type="match status" value="1"/>
</dbReference>
<dbReference type="EMBL" id="JADBJN010000002">
    <property type="protein sequence ID" value="KAG5677962.1"/>
    <property type="molecule type" value="Genomic_DNA"/>
</dbReference>
<reference evidence="3" key="1">
    <citation type="submission" date="2021-03" db="EMBL/GenBank/DDBJ databases">
        <title>Chromosome level genome of the anhydrobiotic midge Polypedilum vanderplanki.</title>
        <authorList>
            <person name="Yoshida Y."/>
            <person name="Kikawada T."/>
            <person name="Gusev O."/>
        </authorList>
    </citation>
    <scope>NUCLEOTIDE SEQUENCE</scope>
    <source>
        <strain evidence="3">NIAS01</strain>
        <tissue evidence="3">Whole body or cell culture</tissue>
    </source>
</reference>
<evidence type="ECO:0000313" key="4">
    <source>
        <dbReference type="Proteomes" id="UP001107558"/>
    </source>
</evidence>
<dbReference type="PROSITE" id="PS50003">
    <property type="entry name" value="PH_DOMAIN"/>
    <property type="match status" value="1"/>
</dbReference>
<organism evidence="3 4">
    <name type="scientific">Polypedilum vanderplanki</name>
    <name type="common">Sleeping chironomid midge</name>
    <dbReference type="NCBI Taxonomy" id="319348"/>
    <lineage>
        <taxon>Eukaryota</taxon>
        <taxon>Metazoa</taxon>
        <taxon>Ecdysozoa</taxon>
        <taxon>Arthropoda</taxon>
        <taxon>Hexapoda</taxon>
        <taxon>Insecta</taxon>
        <taxon>Pterygota</taxon>
        <taxon>Neoptera</taxon>
        <taxon>Endopterygota</taxon>
        <taxon>Diptera</taxon>
        <taxon>Nematocera</taxon>
        <taxon>Chironomoidea</taxon>
        <taxon>Chironomidae</taxon>
        <taxon>Chironominae</taxon>
        <taxon>Polypedilum</taxon>
        <taxon>Polypedilum</taxon>
    </lineage>
</organism>
<evidence type="ECO:0000259" key="2">
    <source>
        <dbReference type="PROSITE" id="PS50003"/>
    </source>
</evidence>
<sequence>MYQTSRENLIKVKEFLEDIHIYLNKYNNTEHDEEEKKKNELIENCKHIQRILEFEFHPHDDDDIVDSASYLDMNGAATKKSTISDENEIDFKNRVEYIEMNKRKSASNSQRSENPYNIYEATITLSNQDFDTCPFTGLPAVHLKLMCSPITGLLTRLEKKLFFGQSKDFYAGILDKWILLYPSKSNDMKPSEHFYPKSVEKLKGENQFVIVTNNDKRFHFQAPNSQEYNEWLLNINRIIDELKEGKIIQMSQLLTRKLPSPPTDRKSKNGNEIYYSFEGTPKSLNSNEERLYEEPCSASIKSDGSSSPPKLPVKMGKKPKDEKETHHGYDTPKSTKVLNKNAELDLKQSSPFEPREDEEQTDYDVPRIKVSEMTAILSGINLVSPEEKRKSSGMLKTPTRKSIEIPHAETVDVERRKSPVKQWFKKQIMRAKNKHNRIEEEDENDEDGEMQGVKGSKVNMIINQLEKTGQLKALKKGLKSRKSLVYDNNEQCEIVKI</sequence>
<protein>
    <recommendedName>
        <fullName evidence="2">PH domain-containing protein</fullName>
    </recommendedName>
</protein>
<feature type="compositionally biased region" description="Polar residues" evidence="1">
    <location>
        <begin position="299"/>
        <end position="308"/>
    </location>
</feature>
<dbReference type="OrthoDB" id="243840at2759"/>